<gene>
    <name evidence="6" type="ORF">ABS361_17570</name>
</gene>
<dbReference type="SUPFAM" id="SSF51215">
    <property type="entry name" value="Regulatory protein AraC"/>
    <property type="match status" value="1"/>
</dbReference>
<dbReference type="InterPro" id="IPR009057">
    <property type="entry name" value="Homeodomain-like_sf"/>
</dbReference>
<dbReference type="SUPFAM" id="SSF46689">
    <property type="entry name" value="Homeodomain-like"/>
    <property type="match status" value="2"/>
</dbReference>
<dbReference type="Pfam" id="PF02311">
    <property type="entry name" value="AraC_binding"/>
    <property type="match status" value="1"/>
</dbReference>
<accession>A0AAU7X9W3</accession>
<sequence>MTGLICPSPVSQSDALAMNPLGADEAARFFVAPRLAGLDCLRATYVTHAYAPHTHDTYVVGTIERGCEAWTLRGERHYAGPGDLVFVNPLEVHDGSPHAGGYSYRTTYPPVAVLREIAEALTGQRQLADPYFPEARVHDPLIAGLFASAHAQVEDGDDPFGAEERLNRAYAAMLVRHAGIRPATLGVETGPVARARALIEGAYAGDLSLDALAAEAGLSTHHLIRAFRRAVGMTPHAYLVDVRVRRAKDLLRRGETPAEVAATVGFADQAHLTRAFKARVGVGPGAYRRAAA</sequence>
<dbReference type="RefSeq" id="WP_407048952.1">
    <property type="nucleotide sequence ID" value="NZ_CP158568.1"/>
</dbReference>
<dbReference type="KEGG" id="mflg:ABS361_17570"/>
<evidence type="ECO:0000256" key="1">
    <source>
        <dbReference type="ARBA" id="ARBA00023015"/>
    </source>
</evidence>
<keyword evidence="3" id="KW-0010">Activator</keyword>
<proteinExistence type="predicted"/>
<feature type="domain" description="HTH araC/xylS-type" evidence="5">
    <location>
        <begin position="193"/>
        <end position="290"/>
    </location>
</feature>
<dbReference type="EMBL" id="CP158568">
    <property type="protein sequence ID" value="XBY43853.1"/>
    <property type="molecule type" value="Genomic_DNA"/>
</dbReference>
<dbReference type="PANTHER" id="PTHR46796">
    <property type="entry name" value="HTH-TYPE TRANSCRIPTIONAL ACTIVATOR RHAS-RELATED"/>
    <property type="match status" value="1"/>
</dbReference>
<dbReference type="PANTHER" id="PTHR46796:SF2">
    <property type="entry name" value="TRANSCRIPTIONAL REGULATORY PROTEIN"/>
    <property type="match status" value="1"/>
</dbReference>
<dbReference type="SMART" id="SM00342">
    <property type="entry name" value="HTH_ARAC"/>
    <property type="match status" value="1"/>
</dbReference>
<dbReference type="InterPro" id="IPR018060">
    <property type="entry name" value="HTH_AraC"/>
</dbReference>
<evidence type="ECO:0000313" key="6">
    <source>
        <dbReference type="EMBL" id="XBY43853.1"/>
    </source>
</evidence>
<dbReference type="PROSITE" id="PS01124">
    <property type="entry name" value="HTH_ARAC_FAMILY_2"/>
    <property type="match status" value="1"/>
</dbReference>
<keyword evidence="1" id="KW-0805">Transcription regulation</keyword>
<keyword evidence="2" id="KW-0238">DNA-binding</keyword>
<keyword evidence="4" id="KW-0804">Transcription</keyword>
<dbReference type="InterPro" id="IPR018062">
    <property type="entry name" value="HTH_AraC-typ_CS"/>
</dbReference>
<dbReference type="GO" id="GO:0043565">
    <property type="term" value="F:sequence-specific DNA binding"/>
    <property type="evidence" value="ECO:0007669"/>
    <property type="project" value="InterPro"/>
</dbReference>
<dbReference type="Pfam" id="PF12833">
    <property type="entry name" value="HTH_18"/>
    <property type="match status" value="1"/>
</dbReference>
<dbReference type="Gene3D" id="1.10.10.60">
    <property type="entry name" value="Homeodomain-like"/>
    <property type="match status" value="2"/>
</dbReference>
<protein>
    <submittedName>
        <fullName evidence="6">AraC family transcriptional regulator</fullName>
    </submittedName>
</protein>
<organism evidence="6">
    <name type="scientific">Methyloraptor flagellatus</name>
    <dbReference type="NCBI Taxonomy" id="3162530"/>
    <lineage>
        <taxon>Bacteria</taxon>
        <taxon>Pseudomonadati</taxon>
        <taxon>Pseudomonadota</taxon>
        <taxon>Alphaproteobacteria</taxon>
        <taxon>Hyphomicrobiales</taxon>
        <taxon>Ancalomicrobiaceae</taxon>
        <taxon>Methyloraptor</taxon>
    </lineage>
</organism>
<dbReference type="AlphaFoldDB" id="A0AAU7X9W3"/>
<evidence type="ECO:0000256" key="4">
    <source>
        <dbReference type="ARBA" id="ARBA00023163"/>
    </source>
</evidence>
<dbReference type="PROSITE" id="PS00041">
    <property type="entry name" value="HTH_ARAC_FAMILY_1"/>
    <property type="match status" value="1"/>
</dbReference>
<dbReference type="GO" id="GO:0003700">
    <property type="term" value="F:DNA-binding transcription factor activity"/>
    <property type="evidence" value="ECO:0007669"/>
    <property type="project" value="InterPro"/>
</dbReference>
<reference evidence="6" key="1">
    <citation type="submission" date="2024-06" db="EMBL/GenBank/DDBJ databases">
        <title>Methylostella associata gen. nov., sp. nov., a novel Ancalomicrobiaceae-affiliated facultatively methylotrophic bacteria that feed on methanotrophs of the genus Methylococcus.</title>
        <authorList>
            <person name="Saltykova V."/>
            <person name="Danilova O.V."/>
            <person name="Oshkin I.Y."/>
            <person name="Belova S.E."/>
            <person name="Pimenov N.V."/>
            <person name="Dedysh S.N."/>
        </authorList>
    </citation>
    <scope>NUCLEOTIDE SEQUENCE</scope>
    <source>
        <strain evidence="6">S20</strain>
    </source>
</reference>
<dbReference type="InterPro" id="IPR037923">
    <property type="entry name" value="HTH-like"/>
</dbReference>
<evidence type="ECO:0000259" key="5">
    <source>
        <dbReference type="PROSITE" id="PS01124"/>
    </source>
</evidence>
<evidence type="ECO:0000256" key="3">
    <source>
        <dbReference type="ARBA" id="ARBA00023159"/>
    </source>
</evidence>
<name>A0AAU7X9W3_9HYPH</name>
<dbReference type="InterPro" id="IPR003313">
    <property type="entry name" value="AraC-bd"/>
</dbReference>
<dbReference type="InterPro" id="IPR050204">
    <property type="entry name" value="AraC_XylS_family_regulators"/>
</dbReference>
<evidence type="ECO:0000256" key="2">
    <source>
        <dbReference type="ARBA" id="ARBA00023125"/>
    </source>
</evidence>